<name>E3LXD4_CAERE</name>
<sequence length="363" mass="42096">MSIKDTLTNLKAEWPKMQEDYEPELWENIYQEKHAKSFFESVDLLRKIENLSEQEAERKLLDILIKVTFIETSLTIHGKQDAETLFDNLKKAQNDKPNIPFSSAEEVKSFCDSMKIIFREDMAHRYRNTGVQSRRFVQEMRKRLELGDVLKEANFDDIIQDFRSTIVNKYCQKFAEKEAGLDFSTLYHFSKAVNGFKFDMEQDRLFLDEEASDCISLLLPIFTDTINSQHAFKLDASRHVSGFFTLQETCYPERSQYFMLSDELFQIEAALYRKTLSNKENNQAFCTVISGSGRILPNHPSQQIEIFELELYPFSFLNNLVTENAGKTLVKGIKYPSNANTVNGFLTSLESTFSSRLLKRLSA</sequence>
<proteinExistence type="predicted"/>
<dbReference type="Proteomes" id="UP000008281">
    <property type="component" value="Unassembled WGS sequence"/>
</dbReference>
<protein>
    <submittedName>
        <fullName evidence="1">Uncharacterized protein</fullName>
    </submittedName>
</protein>
<organism evidence="2">
    <name type="scientific">Caenorhabditis remanei</name>
    <name type="common">Caenorhabditis vulgaris</name>
    <dbReference type="NCBI Taxonomy" id="31234"/>
    <lineage>
        <taxon>Eukaryota</taxon>
        <taxon>Metazoa</taxon>
        <taxon>Ecdysozoa</taxon>
        <taxon>Nematoda</taxon>
        <taxon>Chromadorea</taxon>
        <taxon>Rhabditida</taxon>
        <taxon>Rhabditina</taxon>
        <taxon>Rhabditomorpha</taxon>
        <taxon>Rhabditoidea</taxon>
        <taxon>Rhabditidae</taxon>
        <taxon>Peloderinae</taxon>
        <taxon>Caenorhabditis</taxon>
    </lineage>
</organism>
<dbReference type="FunCoup" id="E3LXD4">
    <property type="interactions" value="1670"/>
</dbReference>
<dbReference type="OrthoDB" id="5872750at2759"/>
<accession>E3LXD4</accession>
<dbReference type="RefSeq" id="XP_003111107.2">
    <property type="nucleotide sequence ID" value="XM_003111059.2"/>
</dbReference>
<dbReference type="EMBL" id="DS268418">
    <property type="protein sequence ID" value="EFO84607.1"/>
    <property type="molecule type" value="Genomic_DNA"/>
</dbReference>
<dbReference type="InParanoid" id="E3LXD4"/>
<dbReference type="AlphaFoldDB" id="E3LXD4"/>
<dbReference type="GeneID" id="9801338"/>
<gene>
    <name evidence="1" type="ORF">CRE_03631</name>
</gene>
<dbReference type="CTD" id="9801338"/>
<evidence type="ECO:0000313" key="2">
    <source>
        <dbReference type="Proteomes" id="UP000008281"/>
    </source>
</evidence>
<dbReference type="HOGENOM" id="CLU_057917_0_0_1"/>
<dbReference type="KEGG" id="crq:GCK72_001303"/>
<dbReference type="eggNOG" id="ENOG502THTJ">
    <property type="taxonomic scope" value="Eukaryota"/>
</dbReference>
<keyword evidence="2" id="KW-1185">Reference proteome</keyword>
<evidence type="ECO:0000313" key="1">
    <source>
        <dbReference type="EMBL" id="EFO84607.1"/>
    </source>
</evidence>
<reference evidence="1" key="1">
    <citation type="submission" date="2007-07" db="EMBL/GenBank/DDBJ databases">
        <title>PCAP assembly of the Caenorhabditis remanei genome.</title>
        <authorList>
            <consortium name="The Caenorhabditis remanei Sequencing Consortium"/>
            <person name="Wilson R.K."/>
        </authorList>
    </citation>
    <scope>NUCLEOTIDE SEQUENCE [LARGE SCALE GENOMIC DNA]</scope>
    <source>
        <strain evidence="1">PB4641</strain>
    </source>
</reference>